<proteinExistence type="predicted"/>
<name>A0A176VW20_MARPO</name>
<evidence type="ECO:0000313" key="1">
    <source>
        <dbReference type="EMBL" id="OAE24999.1"/>
    </source>
</evidence>
<evidence type="ECO:0000313" key="2">
    <source>
        <dbReference type="Proteomes" id="UP000077202"/>
    </source>
</evidence>
<comment type="caution">
    <text evidence="1">The sequence shown here is derived from an EMBL/GenBank/DDBJ whole genome shotgun (WGS) entry which is preliminary data.</text>
</comment>
<sequence>MADEKVEEEHVSRDSVFRDDDVAEPRWQSCTALSKGKCAVRSSLRLQCTGYVSVARSTSREGGPGKWKNMVSKFPGIRDVDVYGHSPQRYVSTPAFRHRTEVEH</sequence>
<accession>A0A176VW20</accession>
<reference evidence="1" key="1">
    <citation type="submission" date="2016-03" db="EMBL/GenBank/DDBJ databases">
        <title>Mechanisms controlling the formation of the plant cell surface in tip-growing cells are functionally conserved among land plants.</title>
        <authorList>
            <person name="Honkanen S."/>
            <person name="Jones V.A."/>
            <person name="Morieri G."/>
            <person name="Champion C."/>
            <person name="Hetherington A.J."/>
            <person name="Kelly S."/>
            <person name="Saint-Marcoux D."/>
            <person name="Proust H."/>
            <person name="Prescott H."/>
            <person name="Dolan L."/>
        </authorList>
    </citation>
    <scope>NUCLEOTIDE SEQUENCE [LARGE SCALE GENOMIC DNA]</scope>
    <source>
        <tissue evidence="1">Whole gametophyte</tissue>
    </source>
</reference>
<gene>
    <name evidence="1" type="ORF">AXG93_523s1030</name>
</gene>
<dbReference type="AlphaFoldDB" id="A0A176VW20"/>
<protein>
    <submittedName>
        <fullName evidence="1">Uncharacterized protein</fullName>
    </submittedName>
</protein>
<keyword evidence="2" id="KW-1185">Reference proteome</keyword>
<organism evidence="1 2">
    <name type="scientific">Marchantia polymorpha subsp. ruderalis</name>
    <dbReference type="NCBI Taxonomy" id="1480154"/>
    <lineage>
        <taxon>Eukaryota</taxon>
        <taxon>Viridiplantae</taxon>
        <taxon>Streptophyta</taxon>
        <taxon>Embryophyta</taxon>
        <taxon>Marchantiophyta</taxon>
        <taxon>Marchantiopsida</taxon>
        <taxon>Marchantiidae</taxon>
        <taxon>Marchantiales</taxon>
        <taxon>Marchantiaceae</taxon>
        <taxon>Marchantia</taxon>
    </lineage>
</organism>
<dbReference type="Proteomes" id="UP000077202">
    <property type="component" value="Unassembled WGS sequence"/>
</dbReference>
<dbReference type="EMBL" id="LVLJ01002435">
    <property type="protein sequence ID" value="OAE24999.1"/>
    <property type="molecule type" value="Genomic_DNA"/>
</dbReference>